<evidence type="ECO:0000313" key="2">
    <source>
        <dbReference type="Proteomes" id="UP000724672"/>
    </source>
</evidence>
<dbReference type="AlphaFoldDB" id="A0A942V459"/>
<sequence>MKKKILILVLIFIVFSILSQFGKKKIEGGLVDYLKSKHSIEIEFDEVYMRKPSKILNKDERSDLNKRDVENLIKYLNSLTVKEAGEIEGEDNLPIEEIWIKSSEGYDEISINIASKNQFLIIVSTLEEEYDKDKKVNKLYNDSKFYWYEVIDENIDFKLLNELYE</sequence>
<comment type="caution">
    <text evidence="1">The sequence shown here is derived from an EMBL/GenBank/DDBJ whole genome shotgun (WGS) entry which is preliminary data.</text>
</comment>
<dbReference type="EMBL" id="WSFT01000053">
    <property type="protein sequence ID" value="MBS4539582.1"/>
    <property type="molecule type" value="Genomic_DNA"/>
</dbReference>
<evidence type="ECO:0000313" key="1">
    <source>
        <dbReference type="EMBL" id="MBS4539582.1"/>
    </source>
</evidence>
<protein>
    <submittedName>
        <fullName evidence="1">Uncharacterized protein</fullName>
    </submittedName>
</protein>
<dbReference type="Proteomes" id="UP000724672">
    <property type="component" value="Unassembled WGS sequence"/>
</dbReference>
<accession>A0A942V459</accession>
<reference evidence="1" key="1">
    <citation type="submission" date="2019-12" db="EMBL/GenBank/DDBJ databases">
        <title>Clostridiaceae gen. nov. sp. nov., isolated from sediment in Xinjiang, China.</title>
        <authorList>
            <person name="Zhang R."/>
        </authorList>
    </citation>
    <scope>NUCLEOTIDE SEQUENCE</scope>
    <source>
        <strain evidence="1">D2Q-11</strain>
    </source>
</reference>
<organism evidence="1 2">
    <name type="scientific">Anaeromonas frigoriresistens</name>
    <dbReference type="NCBI Taxonomy" id="2683708"/>
    <lineage>
        <taxon>Bacteria</taxon>
        <taxon>Bacillati</taxon>
        <taxon>Bacillota</taxon>
        <taxon>Tissierellia</taxon>
        <taxon>Tissierellales</taxon>
        <taxon>Thermohalobacteraceae</taxon>
        <taxon>Anaeromonas</taxon>
    </lineage>
</organism>
<dbReference type="RefSeq" id="WP_203367507.1">
    <property type="nucleotide sequence ID" value="NZ_WSFT01000053.1"/>
</dbReference>
<gene>
    <name evidence="1" type="ORF">GOQ27_13995</name>
</gene>
<keyword evidence="2" id="KW-1185">Reference proteome</keyword>
<proteinExistence type="predicted"/>
<name>A0A942V459_9FIRM</name>